<dbReference type="Proteomes" id="UP000460412">
    <property type="component" value="Unassembled WGS sequence"/>
</dbReference>
<dbReference type="NCBIfam" id="TIGR03570">
    <property type="entry name" value="NeuD_NnaD"/>
    <property type="match status" value="1"/>
</dbReference>
<proteinExistence type="predicted"/>
<evidence type="ECO:0000256" key="1">
    <source>
        <dbReference type="PIRSR" id="PIRSR620019-1"/>
    </source>
</evidence>
<keyword evidence="4" id="KW-0808">Transferase</keyword>
<dbReference type="Gene3D" id="2.160.10.10">
    <property type="entry name" value="Hexapeptide repeat proteins"/>
    <property type="match status" value="1"/>
</dbReference>
<dbReference type="AlphaFoldDB" id="A0A7X3ME62"/>
<dbReference type="InterPro" id="IPR011004">
    <property type="entry name" value="Trimer_LpxA-like_sf"/>
</dbReference>
<dbReference type="InterPro" id="IPR020019">
    <property type="entry name" value="AcTrfase_PglD-like"/>
</dbReference>
<evidence type="ECO:0000313" key="4">
    <source>
        <dbReference type="EMBL" id="MXP74774.1"/>
    </source>
</evidence>
<dbReference type="CDD" id="cd03360">
    <property type="entry name" value="LbH_AT_putative"/>
    <property type="match status" value="1"/>
</dbReference>
<dbReference type="InterPro" id="IPR041561">
    <property type="entry name" value="PglD_N"/>
</dbReference>
<feature type="active site" description="Proton acceptor" evidence="1">
    <location>
        <position position="129"/>
    </location>
</feature>
<reference evidence="4 5" key="1">
    <citation type="submission" date="2019-12" db="EMBL/GenBank/DDBJ databases">
        <title>Sporaefaciens musculi gen. nov., sp. nov., a novel bacterium isolated from the caecum of an obese mouse.</title>
        <authorList>
            <person name="Rasmussen T.S."/>
            <person name="Streidl T."/>
            <person name="Hitch T.C.A."/>
            <person name="Wortmann E."/>
            <person name="Deptula P."/>
            <person name="Hansen M."/>
            <person name="Nielsen D.S."/>
            <person name="Clavel T."/>
            <person name="Vogensen F.K."/>
        </authorList>
    </citation>
    <scope>NUCLEOTIDE SEQUENCE [LARGE SCALE GENOMIC DNA]</scope>
    <source>
        <strain evidence="4 5">WCA-9-b2</strain>
    </source>
</reference>
<evidence type="ECO:0000313" key="5">
    <source>
        <dbReference type="Proteomes" id="UP000460412"/>
    </source>
</evidence>
<comment type="caution">
    <text evidence="4">The sequence shown here is derived from an EMBL/GenBank/DDBJ whole genome shotgun (WGS) entry which is preliminary data.</text>
</comment>
<dbReference type="RefSeq" id="WP_159750112.1">
    <property type="nucleotide sequence ID" value="NZ_WUQX01000001.1"/>
</dbReference>
<dbReference type="Gene3D" id="3.40.50.20">
    <property type="match status" value="1"/>
</dbReference>
<dbReference type="EMBL" id="WUQX01000001">
    <property type="protein sequence ID" value="MXP74774.1"/>
    <property type="molecule type" value="Genomic_DNA"/>
</dbReference>
<dbReference type="Pfam" id="PF00132">
    <property type="entry name" value="Hexapep"/>
    <property type="match status" value="1"/>
</dbReference>
<name>A0A7X3ME62_9FIRM</name>
<feature type="binding site" evidence="2">
    <location>
        <position position="64"/>
    </location>
    <ligand>
        <name>substrate</name>
    </ligand>
</feature>
<sequence length="227" mass="23797">MKKLAIIGASGNGKVVADIAVKNGYEEIVFLDDNENIYCCGEYPVVGKSSDAEKQDADIIVGIGNAGIRKRIQETIKNAKIATLIHPNATVADDVIIGEGTVVMAGVVINSGTSIGKGCIINTCSSVDHDCRVGDFVHIAVGSHLCGTVTAETETWIGAGVTVSNNVSICRKCIIGAGAVVIKNVEESGTYVGVPARKVNMESKAVELGGYFSTHKIENIIQYVWAA</sequence>
<dbReference type="GO" id="GO:0016740">
    <property type="term" value="F:transferase activity"/>
    <property type="evidence" value="ECO:0007669"/>
    <property type="project" value="UniProtKB-KW"/>
</dbReference>
<feature type="binding site" evidence="2">
    <location>
        <position position="138"/>
    </location>
    <ligand>
        <name>acetyl-CoA</name>
        <dbReference type="ChEBI" id="CHEBI:57288"/>
    </ligand>
</feature>
<dbReference type="SUPFAM" id="SSF51161">
    <property type="entry name" value="Trimeric LpxA-like enzymes"/>
    <property type="match status" value="1"/>
</dbReference>
<dbReference type="Pfam" id="PF17836">
    <property type="entry name" value="PglD_N"/>
    <property type="match status" value="1"/>
</dbReference>
<evidence type="ECO:0000256" key="2">
    <source>
        <dbReference type="PIRSR" id="PIRSR620019-2"/>
    </source>
</evidence>
<dbReference type="PANTHER" id="PTHR43300:SF7">
    <property type="entry name" value="UDP-N-ACETYLBACILLOSAMINE N-ACETYLTRANSFERASE"/>
    <property type="match status" value="1"/>
</dbReference>
<dbReference type="InterPro" id="IPR001451">
    <property type="entry name" value="Hexapep"/>
</dbReference>
<gene>
    <name evidence="4" type="ORF">GN277_05075</name>
</gene>
<organism evidence="4 5">
    <name type="scientific">Sporofaciens musculi</name>
    <dbReference type="NCBI Taxonomy" id="2681861"/>
    <lineage>
        <taxon>Bacteria</taxon>
        <taxon>Bacillati</taxon>
        <taxon>Bacillota</taxon>
        <taxon>Clostridia</taxon>
        <taxon>Lachnospirales</taxon>
        <taxon>Lachnospiraceae</taxon>
        <taxon>Sporofaciens</taxon>
    </lineage>
</organism>
<protein>
    <submittedName>
        <fullName evidence="4">Acetyltransferase</fullName>
    </submittedName>
</protein>
<keyword evidence="5" id="KW-1185">Reference proteome</keyword>
<accession>A0A7X3ME62</accession>
<evidence type="ECO:0000259" key="3">
    <source>
        <dbReference type="Pfam" id="PF17836"/>
    </source>
</evidence>
<feature type="domain" description="PglD N-terminal" evidence="3">
    <location>
        <begin position="3"/>
        <end position="75"/>
    </location>
</feature>
<feature type="binding site" evidence="2">
    <location>
        <begin position="32"/>
        <end position="33"/>
    </location>
    <ligand>
        <name>substrate</name>
    </ligand>
</feature>
<dbReference type="InterPro" id="IPR050179">
    <property type="entry name" value="Trans_hexapeptide_repeat"/>
</dbReference>
<dbReference type="PANTHER" id="PTHR43300">
    <property type="entry name" value="ACETYLTRANSFERASE"/>
    <property type="match status" value="1"/>
</dbReference>
<feature type="site" description="Increases basicity of active site His" evidence="1">
    <location>
        <position position="130"/>
    </location>
</feature>